<dbReference type="PANTHER" id="PTHR46638">
    <property type="entry name" value="CORRINOID ADENOSYLTRANSFERASE"/>
    <property type="match status" value="1"/>
</dbReference>
<evidence type="ECO:0000313" key="1">
    <source>
        <dbReference type="EMBL" id="EKC56885.1"/>
    </source>
</evidence>
<gene>
    <name evidence="1" type="ORF">LEA_14614</name>
</gene>
<accession>K1SSM6</accession>
<dbReference type="PANTHER" id="PTHR46638:SF1">
    <property type="entry name" value="CORRINOID ADENOSYLTRANSFERASE"/>
    <property type="match status" value="1"/>
</dbReference>
<feature type="non-terminal residue" evidence="1">
    <location>
        <position position="93"/>
    </location>
</feature>
<protein>
    <submittedName>
        <fullName evidence="1">Adenosylcobalamin biosynthesis, ATP:cob(I)alamin adenosyltransferase CobA/CobO/ButR</fullName>
        <ecNumber evidence="1">2.5.1.17</ecNumber>
    </submittedName>
</protein>
<dbReference type="EMBL" id="AJWY01009952">
    <property type="protein sequence ID" value="EKC56885.1"/>
    <property type="molecule type" value="Genomic_DNA"/>
</dbReference>
<dbReference type="GO" id="GO:0008817">
    <property type="term" value="F:corrinoid adenosyltransferase activity"/>
    <property type="evidence" value="ECO:0007669"/>
    <property type="project" value="UniProtKB-EC"/>
</dbReference>
<dbReference type="InterPro" id="IPR027417">
    <property type="entry name" value="P-loop_NTPase"/>
</dbReference>
<dbReference type="GO" id="GO:0009236">
    <property type="term" value="P:cobalamin biosynthetic process"/>
    <property type="evidence" value="ECO:0007669"/>
    <property type="project" value="InterPro"/>
</dbReference>
<name>K1SSM6_9ZZZZ</name>
<dbReference type="GO" id="GO:0005524">
    <property type="term" value="F:ATP binding"/>
    <property type="evidence" value="ECO:0007669"/>
    <property type="project" value="InterPro"/>
</dbReference>
<sequence length="93" mass="10382">METPARKGLIHLYCGDGKGKTTAAIGLSVRAVGRGFKVIFAQFLKSMETGEILPLQDIGVTVLRGNIPRGFTWELTEPQKEILIDEHNRLFER</sequence>
<keyword evidence="1" id="KW-0808">Transferase</keyword>
<proteinExistence type="predicted"/>
<dbReference type="EC" id="2.5.1.17" evidence="1"/>
<dbReference type="InterPro" id="IPR003724">
    <property type="entry name" value="CblAdoTrfase_CobA"/>
</dbReference>
<dbReference type="Gene3D" id="3.40.50.300">
    <property type="entry name" value="P-loop containing nucleotide triphosphate hydrolases"/>
    <property type="match status" value="1"/>
</dbReference>
<comment type="caution">
    <text evidence="1">The sequence shown here is derived from an EMBL/GenBank/DDBJ whole genome shotgun (WGS) entry which is preliminary data.</text>
</comment>
<dbReference type="SUPFAM" id="SSF52540">
    <property type="entry name" value="P-loop containing nucleoside triphosphate hydrolases"/>
    <property type="match status" value="1"/>
</dbReference>
<reference evidence="1" key="1">
    <citation type="journal article" date="2013" name="Environ. Microbiol.">
        <title>Microbiota from the distal guts of lean and obese adolescents exhibit partial functional redundancy besides clear differences in community structure.</title>
        <authorList>
            <person name="Ferrer M."/>
            <person name="Ruiz A."/>
            <person name="Lanza F."/>
            <person name="Haange S.B."/>
            <person name="Oberbach A."/>
            <person name="Till H."/>
            <person name="Bargiela R."/>
            <person name="Campoy C."/>
            <person name="Segura M.T."/>
            <person name="Richter M."/>
            <person name="von Bergen M."/>
            <person name="Seifert J."/>
            <person name="Suarez A."/>
        </authorList>
    </citation>
    <scope>NUCLEOTIDE SEQUENCE</scope>
</reference>
<organism evidence="1">
    <name type="scientific">human gut metagenome</name>
    <dbReference type="NCBI Taxonomy" id="408170"/>
    <lineage>
        <taxon>unclassified sequences</taxon>
        <taxon>metagenomes</taxon>
        <taxon>organismal metagenomes</taxon>
    </lineage>
</organism>
<dbReference type="AlphaFoldDB" id="K1SSM6"/>
<dbReference type="Pfam" id="PF02572">
    <property type="entry name" value="CobA_CobO_BtuR"/>
    <property type="match status" value="1"/>
</dbReference>